<reference evidence="2" key="1">
    <citation type="submission" date="2025-08" db="UniProtKB">
        <authorList>
            <consortium name="RefSeq"/>
        </authorList>
    </citation>
    <scope>IDENTIFICATION</scope>
    <source>
        <tissue evidence="2">Muscle</tissue>
    </source>
</reference>
<evidence type="ECO:0000313" key="2">
    <source>
        <dbReference type="RefSeq" id="XP_042615645.1"/>
    </source>
</evidence>
<dbReference type="GeneID" id="109046163"/>
<dbReference type="InterPro" id="IPR023796">
    <property type="entry name" value="Serpin_dom"/>
</dbReference>
<gene>
    <name evidence="2" type="primary">LOC109046163</name>
</gene>
<dbReference type="Proteomes" id="UP001155660">
    <property type="component" value="Chromosome A7"/>
</dbReference>
<accession>A0A9Q9Y8L7</accession>
<dbReference type="PANTHER" id="PTHR11461:SF290">
    <property type="entry name" value="SERINE (OR CYSTEINE) PEPTIDASE INHIBITOR, CLADE H, MEMBER 2"/>
    <property type="match status" value="1"/>
</dbReference>
<feature type="domain" description="Serpin" evidence="1">
    <location>
        <begin position="8"/>
        <end position="110"/>
    </location>
</feature>
<dbReference type="OrthoDB" id="671595at2759"/>
<dbReference type="Pfam" id="PF00079">
    <property type="entry name" value="Serpin"/>
    <property type="match status" value="1"/>
</dbReference>
<dbReference type="GO" id="GO:0004867">
    <property type="term" value="F:serine-type endopeptidase inhibitor activity"/>
    <property type="evidence" value="ECO:0007669"/>
    <property type="project" value="InterPro"/>
</dbReference>
<protein>
    <submittedName>
        <fullName evidence="2">Serpin H1-like isoform X1</fullName>
    </submittedName>
</protein>
<dbReference type="GO" id="GO:0030199">
    <property type="term" value="P:collagen fibril organization"/>
    <property type="evidence" value="ECO:0007669"/>
    <property type="project" value="TreeGrafter"/>
</dbReference>
<sequence length="140" mass="16127">MNLGSRHFYHENQDLRSFLGTKYNKVPMMHRSGIYHHYEDMENMVEVLELGLWEGKASMVLLLPFHVESLARLHCLLTKDRVEKWLGKMSSTSMALSLPRTKISSTISLQCFPYRLMTLLASQTFVLLQGLGPERDNILG</sequence>
<dbReference type="KEGG" id="ccar:109046163"/>
<dbReference type="GO" id="GO:0005615">
    <property type="term" value="C:extracellular space"/>
    <property type="evidence" value="ECO:0007669"/>
    <property type="project" value="InterPro"/>
</dbReference>
<dbReference type="AlphaFoldDB" id="A0A9Q9Y8L7"/>
<dbReference type="PANTHER" id="PTHR11461">
    <property type="entry name" value="SERINE PROTEASE INHIBITOR, SERPIN"/>
    <property type="match status" value="1"/>
</dbReference>
<proteinExistence type="predicted"/>
<dbReference type="GO" id="GO:0005783">
    <property type="term" value="C:endoplasmic reticulum"/>
    <property type="evidence" value="ECO:0007669"/>
    <property type="project" value="TreeGrafter"/>
</dbReference>
<dbReference type="RefSeq" id="XP_042615645.1">
    <property type="nucleotide sequence ID" value="XM_042759711.1"/>
</dbReference>
<evidence type="ECO:0000259" key="1">
    <source>
        <dbReference type="Pfam" id="PF00079"/>
    </source>
</evidence>
<organism evidence="2">
    <name type="scientific">Cyprinus carpio</name>
    <name type="common">Common carp</name>
    <dbReference type="NCBI Taxonomy" id="7962"/>
    <lineage>
        <taxon>Eukaryota</taxon>
        <taxon>Metazoa</taxon>
        <taxon>Chordata</taxon>
        <taxon>Craniata</taxon>
        <taxon>Vertebrata</taxon>
        <taxon>Euteleostomi</taxon>
        <taxon>Actinopterygii</taxon>
        <taxon>Neopterygii</taxon>
        <taxon>Teleostei</taxon>
        <taxon>Ostariophysi</taxon>
        <taxon>Cypriniformes</taxon>
        <taxon>Cyprinidae</taxon>
        <taxon>Cyprininae</taxon>
        <taxon>Cyprinus</taxon>
    </lineage>
</organism>
<dbReference type="InterPro" id="IPR000215">
    <property type="entry name" value="Serpin_fam"/>
</dbReference>
<name>A0A9Q9Y8L7_CYPCA</name>